<evidence type="ECO:0000313" key="2">
    <source>
        <dbReference type="EMBL" id="PKA52240.1"/>
    </source>
</evidence>
<dbReference type="SMART" id="SM00505">
    <property type="entry name" value="Knot1"/>
    <property type="match status" value="1"/>
</dbReference>
<evidence type="ECO:0000259" key="1">
    <source>
        <dbReference type="SMART" id="SM00505"/>
    </source>
</evidence>
<reference evidence="2 3" key="1">
    <citation type="journal article" date="2017" name="Nature">
        <title>The Apostasia genome and the evolution of orchids.</title>
        <authorList>
            <person name="Zhang G.Q."/>
            <person name="Liu K.W."/>
            <person name="Li Z."/>
            <person name="Lohaus R."/>
            <person name="Hsiao Y.Y."/>
            <person name="Niu S.C."/>
            <person name="Wang J.Y."/>
            <person name="Lin Y.C."/>
            <person name="Xu Q."/>
            <person name="Chen L.J."/>
            <person name="Yoshida K."/>
            <person name="Fujiwara S."/>
            <person name="Wang Z.W."/>
            <person name="Zhang Y.Q."/>
            <person name="Mitsuda N."/>
            <person name="Wang M."/>
            <person name="Liu G.H."/>
            <person name="Pecoraro L."/>
            <person name="Huang H.X."/>
            <person name="Xiao X.J."/>
            <person name="Lin M."/>
            <person name="Wu X.Y."/>
            <person name="Wu W.L."/>
            <person name="Chen Y.Y."/>
            <person name="Chang S.B."/>
            <person name="Sakamoto S."/>
            <person name="Ohme-Takagi M."/>
            <person name="Yagi M."/>
            <person name="Zeng S.J."/>
            <person name="Shen C.Y."/>
            <person name="Yeh C.M."/>
            <person name="Luo Y.B."/>
            <person name="Tsai W.C."/>
            <person name="Van de Peer Y."/>
            <person name="Liu Z.J."/>
        </authorList>
    </citation>
    <scope>NUCLEOTIDE SEQUENCE [LARGE SCALE GENOMIC DNA]</scope>
    <source>
        <strain evidence="3">cv. Shenzhen</strain>
        <tissue evidence="2">Stem</tissue>
    </source>
</reference>
<name>A0A2I0A9M3_9ASPA</name>
<dbReference type="Pfam" id="PF00304">
    <property type="entry name" value="Gamma-thionin"/>
    <property type="match status" value="1"/>
</dbReference>
<dbReference type="InterPro" id="IPR003614">
    <property type="entry name" value="Knottins"/>
</dbReference>
<dbReference type="SUPFAM" id="SSF57095">
    <property type="entry name" value="Scorpion toxin-like"/>
    <property type="match status" value="1"/>
</dbReference>
<dbReference type="InterPro" id="IPR036574">
    <property type="entry name" value="Scorpion_toxin-like_sf"/>
</dbReference>
<dbReference type="GO" id="GO:0006952">
    <property type="term" value="P:defense response"/>
    <property type="evidence" value="ECO:0007669"/>
    <property type="project" value="InterPro"/>
</dbReference>
<protein>
    <submittedName>
        <fullName evidence="2">Defensin-like protein</fullName>
    </submittedName>
</protein>
<feature type="domain" description="Knottins-like" evidence="1">
    <location>
        <begin position="9"/>
        <end position="50"/>
    </location>
</feature>
<dbReference type="EMBL" id="KZ452008">
    <property type="protein sequence ID" value="PKA52240.1"/>
    <property type="molecule type" value="Genomic_DNA"/>
</dbReference>
<evidence type="ECO:0000313" key="3">
    <source>
        <dbReference type="Proteomes" id="UP000236161"/>
    </source>
</evidence>
<accession>A0A2I0A9M3</accession>
<dbReference type="Gene3D" id="3.30.30.10">
    <property type="entry name" value="Knottin, scorpion toxin-like"/>
    <property type="match status" value="1"/>
</dbReference>
<organism evidence="2 3">
    <name type="scientific">Apostasia shenzhenica</name>
    <dbReference type="NCBI Taxonomy" id="1088818"/>
    <lineage>
        <taxon>Eukaryota</taxon>
        <taxon>Viridiplantae</taxon>
        <taxon>Streptophyta</taxon>
        <taxon>Embryophyta</taxon>
        <taxon>Tracheophyta</taxon>
        <taxon>Spermatophyta</taxon>
        <taxon>Magnoliopsida</taxon>
        <taxon>Liliopsida</taxon>
        <taxon>Asparagales</taxon>
        <taxon>Orchidaceae</taxon>
        <taxon>Apostasioideae</taxon>
        <taxon>Apostasia</taxon>
    </lineage>
</organism>
<keyword evidence="3" id="KW-1185">Reference proteome</keyword>
<sequence>MVPTAEAKVCKVEIGHCISDGSCRRSCLNAHYGGGDCHGLLRRCVCLKQC</sequence>
<dbReference type="OrthoDB" id="683455at2759"/>
<proteinExistence type="predicted"/>
<dbReference type="AlphaFoldDB" id="A0A2I0A9M3"/>
<gene>
    <name evidence="2" type="ORF">AXF42_Ash010136</name>
</gene>
<dbReference type="Proteomes" id="UP000236161">
    <property type="component" value="Unassembled WGS sequence"/>
</dbReference>